<proteinExistence type="predicted"/>
<evidence type="ECO:0000313" key="2">
    <source>
        <dbReference type="EMBL" id="MCE7007121.1"/>
    </source>
</evidence>
<organism evidence="2 3">
    <name type="scientific">Kibdelosporangium philippinense</name>
    <dbReference type="NCBI Taxonomy" id="211113"/>
    <lineage>
        <taxon>Bacteria</taxon>
        <taxon>Bacillati</taxon>
        <taxon>Actinomycetota</taxon>
        <taxon>Actinomycetes</taxon>
        <taxon>Pseudonocardiales</taxon>
        <taxon>Pseudonocardiaceae</taxon>
        <taxon>Kibdelosporangium</taxon>
    </lineage>
</organism>
<dbReference type="RefSeq" id="WP_233728508.1">
    <property type="nucleotide sequence ID" value="NZ_JAJVCN010000002.1"/>
</dbReference>
<evidence type="ECO:0000313" key="3">
    <source>
        <dbReference type="Proteomes" id="UP001521150"/>
    </source>
</evidence>
<sequence>MSRTQPVSATNSRRARNRGSLQRRAARHPSPVRFSTVWPCAQDTHLVGTGLLADWLLTAVIKIITTYSTPGDRVLLLAPSPLVASRGIAGLPATRAPRRPGPYAGLLEAAWPVVRLGRGVQTAITRPPDEPRPGTPSSADRSESGPGFAEPDPDHTAFTRIDASVIISDSGERPDGLFDVIITAAESRTLARTRVTAWSRLLTPAGILAAITHSDHNGPWLQDSTGALVRAAQQDGLRYLDHIALVRIPVKHSALDSPARASGNVDPSTDPAGSPARGARAHADLYVFGRSAPVSQAVPGRGDIG</sequence>
<feature type="region of interest" description="Disordered" evidence="1">
    <location>
        <begin position="121"/>
        <end position="155"/>
    </location>
</feature>
<name>A0ABS8ZKG3_9PSEU</name>
<feature type="region of interest" description="Disordered" evidence="1">
    <location>
        <begin position="256"/>
        <end position="277"/>
    </location>
</feature>
<evidence type="ECO:0000256" key="1">
    <source>
        <dbReference type="SAM" id="MobiDB-lite"/>
    </source>
</evidence>
<protein>
    <recommendedName>
        <fullName evidence="4">Class I SAM-dependent methyltransferase</fullName>
    </recommendedName>
</protein>
<comment type="caution">
    <text evidence="2">The sequence shown here is derived from an EMBL/GenBank/DDBJ whole genome shotgun (WGS) entry which is preliminary data.</text>
</comment>
<evidence type="ECO:0008006" key="4">
    <source>
        <dbReference type="Google" id="ProtNLM"/>
    </source>
</evidence>
<dbReference type="Proteomes" id="UP001521150">
    <property type="component" value="Unassembled WGS sequence"/>
</dbReference>
<keyword evidence="3" id="KW-1185">Reference proteome</keyword>
<gene>
    <name evidence="2" type="ORF">LWC34_30480</name>
</gene>
<dbReference type="EMBL" id="JAJVCN010000002">
    <property type="protein sequence ID" value="MCE7007121.1"/>
    <property type="molecule type" value="Genomic_DNA"/>
</dbReference>
<feature type="region of interest" description="Disordered" evidence="1">
    <location>
        <begin position="1"/>
        <end position="28"/>
    </location>
</feature>
<feature type="compositionally biased region" description="Polar residues" evidence="1">
    <location>
        <begin position="1"/>
        <end position="12"/>
    </location>
</feature>
<accession>A0ABS8ZKG3</accession>
<reference evidence="2 3" key="1">
    <citation type="submission" date="2021-12" db="EMBL/GenBank/DDBJ databases">
        <title>Genome sequence of Kibdelosporangium philippinense ATCC 49844.</title>
        <authorList>
            <person name="Fedorov E.A."/>
            <person name="Omeragic M."/>
            <person name="Shalygina K.F."/>
            <person name="Maclea K.S."/>
        </authorList>
    </citation>
    <scope>NUCLEOTIDE SEQUENCE [LARGE SCALE GENOMIC DNA]</scope>
    <source>
        <strain evidence="2 3">ATCC 49844</strain>
    </source>
</reference>